<proteinExistence type="predicted"/>
<feature type="compositionally biased region" description="Low complexity" evidence="1">
    <location>
        <begin position="34"/>
        <end position="52"/>
    </location>
</feature>
<evidence type="ECO:0000313" key="3">
    <source>
        <dbReference type="Proteomes" id="UP001153076"/>
    </source>
</evidence>
<protein>
    <submittedName>
        <fullName evidence="2">Uncharacterized protein</fullName>
    </submittedName>
</protein>
<feature type="region of interest" description="Disordered" evidence="1">
    <location>
        <begin position="32"/>
        <end position="53"/>
    </location>
</feature>
<evidence type="ECO:0000313" key="2">
    <source>
        <dbReference type="EMBL" id="KAJ8443335.1"/>
    </source>
</evidence>
<dbReference type="EMBL" id="JAKOGI010000121">
    <property type="protein sequence ID" value="KAJ8443335.1"/>
    <property type="molecule type" value="Genomic_DNA"/>
</dbReference>
<name>A0A9Q1KI26_9CARY</name>
<accession>A0A9Q1KI26</accession>
<organism evidence="2 3">
    <name type="scientific">Carnegiea gigantea</name>
    <dbReference type="NCBI Taxonomy" id="171969"/>
    <lineage>
        <taxon>Eukaryota</taxon>
        <taxon>Viridiplantae</taxon>
        <taxon>Streptophyta</taxon>
        <taxon>Embryophyta</taxon>
        <taxon>Tracheophyta</taxon>
        <taxon>Spermatophyta</taxon>
        <taxon>Magnoliopsida</taxon>
        <taxon>eudicotyledons</taxon>
        <taxon>Gunneridae</taxon>
        <taxon>Pentapetalae</taxon>
        <taxon>Caryophyllales</taxon>
        <taxon>Cactineae</taxon>
        <taxon>Cactaceae</taxon>
        <taxon>Cactoideae</taxon>
        <taxon>Echinocereeae</taxon>
        <taxon>Carnegiea</taxon>
    </lineage>
</organism>
<sequence length="196" mass="21541">MPLSNILMISAFLHGSRRMRFLAAVNRIVGHVGSSSSRGSSSSDTSPLSSASQTGFSLVSNWRFGLLHWRVSLYEGPLPVPIDPLLPVYGRALGLFHSWQNFYIICLASFMYGIGVKWLLSDATTHASPIEFVLENKRVLPAPVSMRLTPHDTNARIFSSSVVGDVTISPGIIVLKDVVYVPDLEHLFLSLFTLPD</sequence>
<comment type="caution">
    <text evidence="2">The sequence shown here is derived from an EMBL/GenBank/DDBJ whole genome shotgun (WGS) entry which is preliminary data.</text>
</comment>
<reference evidence="2" key="1">
    <citation type="submission" date="2022-04" db="EMBL/GenBank/DDBJ databases">
        <title>Carnegiea gigantea Genome sequencing and assembly v2.</title>
        <authorList>
            <person name="Copetti D."/>
            <person name="Sanderson M.J."/>
            <person name="Burquez A."/>
            <person name="Wojciechowski M.F."/>
        </authorList>
    </citation>
    <scope>NUCLEOTIDE SEQUENCE</scope>
    <source>
        <strain evidence="2">SGP5-SGP5p</strain>
        <tissue evidence="2">Aerial part</tissue>
    </source>
</reference>
<dbReference type="AlphaFoldDB" id="A0A9Q1KI26"/>
<evidence type="ECO:0000256" key="1">
    <source>
        <dbReference type="SAM" id="MobiDB-lite"/>
    </source>
</evidence>
<gene>
    <name evidence="2" type="ORF">Cgig2_015816</name>
</gene>
<keyword evidence="3" id="KW-1185">Reference proteome</keyword>
<dbReference type="Proteomes" id="UP001153076">
    <property type="component" value="Unassembled WGS sequence"/>
</dbReference>